<keyword evidence="3" id="KW-0645">Protease</keyword>
<feature type="region of interest" description="Disordered" evidence="1">
    <location>
        <begin position="39"/>
        <end position="69"/>
    </location>
</feature>
<evidence type="ECO:0000256" key="2">
    <source>
        <dbReference type="SAM" id="SignalP"/>
    </source>
</evidence>
<feature type="region of interest" description="Disordered" evidence="1">
    <location>
        <begin position="161"/>
        <end position="220"/>
    </location>
</feature>
<reference evidence="3" key="1">
    <citation type="submission" date="2023-01" db="EMBL/GenBank/DDBJ databases">
        <title>Human gut microbiome strain richness.</title>
        <authorList>
            <person name="Chen-Liaw A."/>
        </authorList>
    </citation>
    <scope>NUCLEOTIDE SEQUENCE</scope>
    <source>
        <strain evidence="3">1001262st2_G8_1001262B_160229</strain>
    </source>
</reference>
<evidence type="ECO:0000313" key="4">
    <source>
        <dbReference type="Proteomes" id="UP001212685"/>
    </source>
</evidence>
<keyword evidence="3" id="KW-0121">Carboxypeptidase</keyword>
<dbReference type="NCBIfam" id="NF040524">
    <property type="entry name" value="LPKTxAVK"/>
    <property type="match status" value="1"/>
</dbReference>
<feature type="compositionally biased region" description="Basic and acidic residues" evidence="1">
    <location>
        <begin position="180"/>
        <end position="208"/>
    </location>
</feature>
<dbReference type="RefSeq" id="WP_272157723.1">
    <property type="nucleotide sequence ID" value="NZ_JAQMJV010000012.1"/>
</dbReference>
<evidence type="ECO:0000256" key="1">
    <source>
        <dbReference type="SAM" id="MobiDB-lite"/>
    </source>
</evidence>
<protein>
    <submittedName>
        <fullName evidence="3">Carboxypeptidase-like regulatory domain-containing protein</fullName>
    </submittedName>
</protein>
<dbReference type="EMBL" id="JAQMJV010000012">
    <property type="protein sequence ID" value="MDB8620342.1"/>
    <property type="molecule type" value="Genomic_DNA"/>
</dbReference>
<feature type="signal peptide" evidence="2">
    <location>
        <begin position="1"/>
        <end position="23"/>
    </location>
</feature>
<evidence type="ECO:0000313" key="3">
    <source>
        <dbReference type="EMBL" id="MDB8620342.1"/>
    </source>
</evidence>
<gene>
    <name evidence="3" type="ORF">PNV36_07980</name>
</gene>
<keyword evidence="3" id="KW-0378">Hydrolase</keyword>
<sequence>MKKVLLSSVAALAVFAAAAPAFADNDPLTFDAKNYRPVAPADTSKPAVKPETSTGDNVNPDGTLKHVEPNGTHARINVKDRLNAPVAGVTVDFLVNGVASQAVTDANGDASIAAPAGTVVRYRVAAAPAGYFQNPNQEGSIVVGGDMFTNEYLVIEKTDSYLNPNYTPGSDNKPGTTNGSKEEAKSEAQKTENKGGEAAKSGKADSKQAGKALPKTSAVK</sequence>
<name>A0AAJ1HG45_STRPA</name>
<keyword evidence="2" id="KW-0732">Signal</keyword>
<feature type="chain" id="PRO_5042461592" evidence="2">
    <location>
        <begin position="24"/>
        <end position="220"/>
    </location>
</feature>
<organism evidence="3 4">
    <name type="scientific">Streptococcus parasanguinis</name>
    <dbReference type="NCBI Taxonomy" id="1318"/>
    <lineage>
        <taxon>Bacteria</taxon>
        <taxon>Bacillati</taxon>
        <taxon>Bacillota</taxon>
        <taxon>Bacilli</taxon>
        <taxon>Lactobacillales</taxon>
        <taxon>Streptococcaceae</taxon>
        <taxon>Streptococcus</taxon>
    </lineage>
</organism>
<accession>A0AAJ1HG45</accession>
<comment type="caution">
    <text evidence="3">The sequence shown here is derived from an EMBL/GenBank/DDBJ whole genome shotgun (WGS) entry which is preliminary data.</text>
</comment>
<dbReference type="AlphaFoldDB" id="A0AAJ1HG45"/>
<proteinExistence type="predicted"/>
<feature type="compositionally biased region" description="Polar residues" evidence="1">
    <location>
        <begin position="161"/>
        <end position="179"/>
    </location>
</feature>
<dbReference type="Gene3D" id="2.60.40.1120">
    <property type="entry name" value="Carboxypeptidase-like, regulatory domain"/>
    <property type="match status" value="1"/>
</dbReference>
<dbReference type="Proteomes" id="UP001212685">
    <property type="component" value="Unassembled WGS sequence"/>
</dbReference>
<dbReference type="GO" id="GO:0004180">
    <property type="term" value="F:carboxypeptidase activity"/>
    <property type="evidence" value="ECO:0007669"/>
    <property type="project" value="UniProtKB-KW"/>
</dbReference>